<dbReference type="Proteomes" id="UP000531559">
    <property type="component" value="Unassembled WGS sequence"/>
</dbReference>
<dbReference type="PROSITE" id="PS51805">
    <property type="entry name" value="EPHD"/>
    <property type="match status" value="1"/>
</dbReference>
<keyword evidence="2" id="KW-0863">Zinc-finger</keyword>
<feature type="domain" description="PHD-type" evidence="4">
    <location>
        <begin position="1"/>
        <end position="50"/>
    </location>
</feature>
<dbReference type="PANTHER" id="PTHR12420">
    <property type="entry name" value="PHD FINGER PROTEIN"/>
    <property type="match status" value="1"/>
</dbReference>
<evidence type="ECO:0000256" key="3">
    <source>
        <dbReference type="ARBA" id="ARBA00022833"/>
    </source>
</evidence>
<evidence type="ECO:0000313" key="6">
    <source>
        <dbReference type="Proteomes" id="UP000531559"/>
    </source>
</evidence>
<evidence type="ECO:0000259" key="4">
    <source>
        <dbReference type="PROSITE" id="PS51805"/>
    </source>
</evidence>
<evidence type="ECO:0000256" key="2">
    <source>
        <dbReference type="ARBA" id="ARBA00022771"/>
    </source>
</evidence>
<feature type="non-terminal residue" evidence="5">
    <location>
        <position position="1"/>
    </location>
</feature>
<keyword evidence="1" id="KW-0479">Metal-binding</keyword>
<accession>A0A7K7WLE3</accession>
<dbReference type="GO" id="GO:0008270">
    <property type="term" value="F:zinc ion binding"/>
    <property type="evidence" value="ECO:0007669"/>
    <property type="project" value="UniProtKB-KW"/>
</dbReference>
<protein>
    <submittedName>
        <fullName evidence="5">PHF7 protein</fullName>
    </submittedName>
</protein>
<dbReference type="InterPro" id="IPR051188">
    <property type="entry name" value="PHD-type_Zinc_Finger"/>
</dbReference>
<dbReference type="PANTHER" id="PTHR12420:SF47">
    <property type="entry name" value="PHD FINGER PROTEIN 7"/>
    <property type="match status" value="1"/>
</dbReference>
<reference evidence="5 6" key="1">
    <citation type="submission" date="2019-09" db="EMBL/GenBank/DDBJ databases">
        <title>Bird 10,000 Genomes (B10K) Project - Family phase.</title>
        <authorList>
            <person name="Zhang G."/>
        </authorList>
    </citation>
    <scope>NUCLEOTIDE SEQUENCE [LARGE SCALE GENOMIC DNA]</scope>
    <source>
        <strain evidence="5">B10K-MSB-01</strain>
    </source>
</reference>
<dbReference type="InterPro" id="IPR001965">
    <property type="entry name" value="Znf_PHD"/>
</dbReference>
<dbReference type="Gene3D" id="3.30.40.10">
    <property type="entry name" value="Zinc/RING finger domain, C3HC4 (zinc finger)"/>
    <property type="match status" value="2"/>
</dbReference>
<dbReference type="SMART" id="SM00249">
    <property type="entry name" value="PHD"/>
    <property type="match status" value="2"/>
</dbReference>
<evidence type="ECO:0000256" key="1">
    <source>
        <dbReference type="ARBA" id="ARBA00022723"/>
    </source>
</evidence>
<sequence>QRGFACGERGAAISCQGQGCSRTFHLPCASEHGCITQLFGPFRSFCWQHRLQQAVLVHPEADTTCIICQEPVDNQLSYGTLVCPACKGAWFHRGCIQGQAARAAFSCFWCLHCKNRRKFLPEMFRMGIPVPFR</sequence>
<organism evidence="5 6">
    <name type="scientific">Nothocercus julius</name>
    <dbReference type="NCBI Taxonomy" id="2585813"/>
    <lineage>
        <taxon>Eukaryota</taxon>
        <taxon>Metazoa</taxon>
        <taxon>Chordata</taxon>
        <taxon>Craniata</taxon>
        <taxon>Vertebrata</taxon>
        <taxon>Euteleostomi</taxon>
        <taxon>Archelosauria</taxon>
        <taxon>Archosauria</taxon>
        <taxon>Dinosauria</taxon>
        <taxon>Saurischia</taxon>
        <taxon>Theropoda</taxon>
        <taxon>Coelurosauria</taxon>
        <taxon>Aves</taxon>
        <taxon>Palaeognathae</taxon>
        <taxon>Tinamiformes</taxon>
        <taxon>Tinamidae</taxon>
        <taxon>Nothocercus</taxon>
    </lineage>
</organism>
<dbReference type="SUPFAM" id="SSF57903">
    <property type="entry name" value="FYVE/PHD zinc finger"/>
    <property type="match status" value="1"/>
</dbReference>
<keyword evidence="3" id="KW-0862">Zinc</keyword>
<evidence type="ECO:0000313" key="5">
    <source>
        <dbReference type="EMBL" id="NXA54104.1"/>
    </source>
</evidence>
<dbReference type="InterPro" id="IPR034732">
    <property type="entry name" value="EPHD"/>
</dbReference>
<dbReference type="InterPro" id="IPR011011">
    <property type="entry name" value="Znf_FYVE_PHD"/>
</dbReference>
<dbReference type="EMBL" id="VZSV01000203">
    <property type="protein sequence ID" value="NXA54104.1"/>
    <property type="molecule type" value="Genomic_DNA"/>
</dbReference>
<feature type="non-terminal residue" evidence="5">
    <location>
        <position position="133"/>
    </location>
</feature>
<dbReference type="AlphaFoldDB" id="A0A7K7WLE3"/>
<name>A0A7K7WLE3_9AVES</name>
<proteinExistence type="predicted"/>
<keyword evidence="6" id="KW-1185">Reference proteome</keyword>
<dbReference type="GO" id="GO:0005634">
    <property type="term" value="C:nucleus"/>
    <property type="evidence" value="ECO:0007669"/>
    <property type="project" value="TreeGrafter"/>
</dbReference>
<dbReference type="InterPro" id="IPR013083">
    <property type="entry name" value="Znf_RING/FYVE/PHD"/>
</dbReference>
<dbReference type="Pfam" id="PF13771">
    <property type="entry name" value="zf-HC5HC2H"/>
    <property type="match status" value="1"/>
</dbReference>
<comment type="caution">
    <text evidence="5">The sequence shown here is derived from an EMBL/GenBank/DDBJ whole genome shotgun (WGS) entry which is preliminary data.</text>
</comment>
<gene>
    <name evidence="5" type="primary">Phf7</name>
    <name evidence="5" type="ORF">NOTJUL_R00417</name>
</gene>
<dbReference type="OrthoDB" id="512616at2759"/>